<keyword evidence="3" id="KW-1003">Cell membrane</keyword>
<organism evidence="8 9">
    <name type="scientific">Mesonia maritima</name>
    <dbReference type="NCBI Taxonomy" id="1793873"/>
    <lineage>
        <taxon>Bacteria</taxon>
        <taxon>Pseudomonadati</taxon>
        <taxon>Bacteroidota</taxon>
        <taxon>Flavobacteriia</taxon>
        <taxon>Flavobacteriales</taxon>
        <taxon>Flavobacteriaceae</taxon>
        <taxon>Mesonia</taxon>
    </lineage>
</organism>
<evidence type="ECO:0000256" key="6">
    <source>
        <dbReference type="ARBA" id="ARBA00023136"/>
    </source>
</evidence>
<dbReference type="PANTHER" id="PTHR43141:SF4">
    <property type="entry name" value="CYTOCHROME BD2 SUBUNIT II"/>
    <property type="match status" value="1"/>
</dbReference>
<feature type="transmembrane region" description="Helical" evidence="7">
    <location>
        <begin position="6"/>
        <end position="32"/>
    </location>
</feature>
<feature type="transmembrane region" description="Helical" evidence="7">
    <location>
        <begin position="166"/>
        <end position="187"/>
    </location>
</feature>
<feature type="transmembrane region" description="Helical" evidence="7">
    <location>
        <begin position="235"/>
        <end position="254"/>
    </location>
</feature>
<evidence type="ECO:0000313" key="9">
    <source>
        <dbReference type="Proteomes" id="UP001257659"/>
    </source>
</evidence>
<feature type="transmembrane region" description="Helical" evidence="7">
    <location>
        <begin position="203"/>
        <end position="223"/>
    </location>
</feature>
<keyword evidence="4 7" id="KW-0812">Transmembrane</keyword>
<feature type="transmembrane region" description="Helical" evidence="7">
    <location>
        <begin position="309"/>
        <end position="329"/>
    </location>
</feature>
<dbReference type="InterPro" id="IPR003317">
    <property type="entry name" value="Cyt-d_oxidase_su2"/>
</dbReference>
<keyword evidence="6 7" id="KW-0472">Membrane</keyword>
<keyword evidence="8" id="KW-0560">Oxidoreductase</keyword>
<gene>
    <name evidence="8" type="ORF">GGR31_001406</name>
</gene>
<evidence type="ECO:0000256" key="1">
    <source>
        <dbReference type="ARBA" id="ARBA00004651"/>
    </source>
</evidence>
<feature type="transmembrane region" description="Helical" evidence="7">
    <location>
        <begin position="122"/>
        <end position="146"/>
    </location>
</feature>
<feature type="transmembrane region" description="Helical" evidence="7">
    <location>
        <begin position="266"/>
        <end position="289"/>
    </location>
</feature>
<keyword evidence="9" id="KW-1185">Reference proteome</keyword>
<evidence type="ECO:0000256" key="3">
    <source>
        <dbReference type="ARBA" id="ARBA00022475"/>
    </source>
</evidence>
<protein>
    <submittedName>
        <fullName evidence="8">Cytochrome d ubiquinol oxidase subunit II</fullName>
        <ecNumber evidence="8">1.10.3.-</ecNumber>
    </submittedName>
</protein>
<dbReference type="Pfam" id="PF02322">
    <property type="entry name" value="Cyt_bd_oxida_II"/>
    <property type="match status" value="1"/>
</dbReference>
<evidence type="ECO:0000256" key="5">
    <source>
        <dbReference type="ARBA" id="ARBA00022989"/>
    </source>
</evidence>
<sequence>MLTVVLFFLFFSLFLYVLLAGADFGAGIIELFSSRKNQEVTKKTVYRVMGPIWEANHIWIIILIVILWIAFPAYYNIFVVYLHIPITLMLLGITMRGVAFIFRHYDAIKGKSQGWYNHLFKLGSFFSPLFLGMIFGGLVGGSINLFEENSSLGFKELYLDSWLNPFSILIGLFYVALCAFIAANFLIGEASENEEQHTYKKKASYATIVLVLLGFVILLYGYFNEIAFVADFIENKLSVIAIIISALVLIPLWIMIKKREKRWSRILAAVQVFLIVAAAMLAHFPDVIITSTKEISILSEVASTSVIDSLGIALIIGGLVILPGLFHLMRSFQLIKLFK</sequence>
<evidence type="ECO:0000256" key="2">
    <source>
        <dbReference type="ARBA" id="ARBA00007543"/>
    </source>
</evidence>
<comment type="similarity">
    <text evidence="2">Belongs to the cytochrome ubiquinol oxidase subunit 2 family.</text>
</comment>
<proteinExistence type="inferred from homology"/>
<evidence type="ECO:0000313" key="8">
    <source>
        <dbReference type="EMBL" id="MDR6300763.1"/>
    </source>
</evidence>
<keyword evidence="5 7" id="KW-1133">Transmembrane helix</keyword>
<feature type="transmembrane region" description="Helical" evidence="7">
    <location>
        <begin position="53"/>
        <end position="74"/>
    </location>
</feature>
<comment type="subcellular location">
    <subcellularLocation>
        <location evidence="1">Cell membrane</location>
        <topology evidence="1">Multi-pass membrane protein</topology>
    </subcellularLocation>
</comment>
<feature type="transmembrane region" description="Helical" evidence="7">
    <location>
        <begin position="80"/>
        <end position="102"/>
    </location>
</feature>
<evidence type="ECO:0000256" key="7">
    <source>
        <dbReference type="SAM" id="Phobius"/>
    </source>
</evidence>
<reference evidence="8 9" key="1">
    <citation type="submission" date="2023-07" db="EMBL/GenBank/DDBJ databases">
        <title>Genomic Encyclopedia of Type Strains, Phase IV (KMG-IV): sequencing the most valuable type-strain genomes for metagenomic binning, comparative biology and taxonomic classification.</title>
        <authorList>
            <person name="Goeker M."/>
        </authorList>
    </citation>
    <scope>NUCLEOTIDE SEQUENCE [LARGE SCALE GENOMIC DNA]</scope>
    <source>
        <strain evidence="8 9">DSM 102814</strain>
    </source>
</reference>
<name>A0ABU1K884_9FLAO</name>
<dbReference type="RefSeq" id="WP_309727662.1">
    <property type="nucleotide sequence ID" value="NZ_JAVDQA010000003.1"/>
</dbReference>
<dbReference type="EC" id="1.10.3.-" evidence="8"/>
<accession>A0ABU1K884</accession>
<dbReference type="Proteomes" id="UP001257659">
    <property type="component" value="Unassembled WGS sequence"/>
</dbReference>
<dbReference type="GO" id="GO:0016491">
    <property type="term" value="F:oxidoreductase activity"/>
    <property type="evidence" value="ECO:0007669"/>
    <property type="project" value="UniProtKB-KW"/>
</dbReference>
<dbReference type="EMBL" id="JAVDQA010000003">
    <property type="protein sequence ID" value="MDR6300763.1"/>
    <property type="molecule type" value="Genomic_DNA"/>
</dbReference>
<evidence type="ECO:0000256" key="4">
    <source>
        <dbReference type="ARBA" id="ARBA00022692"/>
    </source>
</evidence>
<comment type="caution">
    <text evidence="8">The sequence shown here is derived from an EMBL/GenBank/DDBJ whole genome shotgun (WGS) entry which is preliminary data.</text>
</comment>
<dbReference type="PANTHER" id="PTHR43141">
    <property type="entry name" value="CYTOCHROME BD2 SUBUNIT II"/>
    <property type="match status" value="1"/>
</dbReference>